<organism evidence="1 2">
    <name type="scientific">Ensifer adhaerens</name>
    <name type="common">Sinorhizobium morelense</name>
    <dbReference type="NCBI Taxonomy" id="106592"/>
    <lineage>
        <taxon>Bacteria</taxon>
        <taxon>Pseudomonadati</taxon>
        <taxon>Pseudomonadota</taxon>
        <taxon>Alphaproteobacteria</taxon>
        <taxon>Hyphomicrobiales</taxon>
        <taxon>Rhizobiaceae</taxon>
        <taxon>Sinorhizobium/Ensifer group</taxon>
        <taxon>Ensifer</taxon>
    </lineage>
</organism>
<proteinExistence type="predicted"/>
<sequence>MEFTLWAYQVTPGSDHNLYFAEHEADCRRAALEQRAELKEGDPDDPEELGAMALYVFVFRSMTAGDLVAVLNGEASLIETCAVDRKLVGLIAD</sequence>
<reference evidence="1" key="1">
    <citation type="submission" date="2022-06" db="EMBL/GenBank/DDBJ databases">
        <title>Physiological and biochemical characterization and genomic elucidation of a strain of the genus Ensifer adhaerens M8 that combines arsenic oxidation and chromium reduction.</title>
        <authorList>
            <person name="Li X."/>
            <person name="Yu c."/>
        </authorList>
    </citation>
    <scope>NUCLEOTIDE SEQUENCE</scope>
    <source>
        <strain evidence="1">M8</strain>
        <plasmid evidence="1">pD</plasmid>
    </source>
</reference>
<dbReference type="EMBL" id="CP098811">
    <property type="protein sequence ID" value="USJ28586.1"/>
    <property type="molecule type" value="Genomic_DNA"/>
</dbReference>
<evidence type="ECO:0000313" key="2">
    <source>
        <dbReference type="Proteomes" id="UP001055460"/>
    </source>
</evidence>
<evidence type="ECO:0000313" key="1">
    <source>
        <dbReference type="EMBL" id="USJ28586.1"/>
    </source>
</evidence>
<name>A0A9Q9DEN2_ENSAD</name>
<dbReference type="AlphaFoldDB" id="A0A9Q9DEN2"/>
<dbReference type="Proteomes" id="UP001055460">
    <property type="component" value="Plasmid pD"/>
</dbReference>
<keyword evidence="1" id="KW-0614">Plasmid</keyword>
<geneLocation type="plasmid" evidence="1 2">
    <name>pD</name>
</geneLocation>
<protein>
    <submittedName>
        <fullName evidence="1">Uncharacterized protein</fullName>
    </submittedName>
</protein>
<accession>A0A9Q9DEN2</accession>
<gene>
    <name evidence="1" type="ORF">NE863_36320</name>
</gene>
<dbReference type="RefSeq" id="WP_252161645.1">
    <property type="nucleotide sequence ID" value="NZ_CP098811.1"/>
</dbReference>